<evidence type="ECO:0000256" key="1">
    <source>
        <dbReference type="ARBA" id="ARBA00022729"/>
    </source>
</evidence>
<dbReference type="AlphaFoldDB" id="A0AAE0KLC2"/>
<accession>A0AAE0KLC2</accession>
<feature type="region of interest" description="Disordered" evidence="2">
    <location>
        <begin position="19"/>
        <end position="40"/>
    </location>
</feature>
<dbReference type="PANTHER" id="PTHR31836">
    <property type="match status" value="1"/>
</dbReference>
<reference evidence="4" key="1">
    <citation type="journal article" date="2023" name="Mol. Phylogenet. Evol.">
        <title>Genome-scale phylogeny and comparative genomics of the fungal order Sordariales.</title>
        <authorList>
            <person name="Hensen N."/>
            <person name="Bonometti L."/>
            <person name="Westerberg I."/>
            <person name="Brannstrom I.O."/>
            <person name="Guillou S."/>
            <person name="Cros-Aarteil S."/>
            <person name="Calhoun S."/>
            <person name="Haridas S."/>
            <person name="Kuo A."/>
            <person name="Mondo S."/>
            <person name="Pangilinan J."/>
            <person name="Riley R."/>
            <person name="LaButti K."/>
            <person name="Andreopoulos B."/>
            <person name="Lipzen A."/>
            <person name="Chen C."/>
            <person name="Yan M."/>
            <person name="Daum C."/>
            <person name="Ng V."/>
            <person name="Clum A."/>
            <person name="Steindorff A."/>
            <person name="Ohm R.A."/>
            <person name="Martin F."/>
            <person name="Silar P."/>
            <person name="Natvig D.O."/>
            <person name="Lalanne C."/>
            <person name="Gautier V."/>
            <person name="Ament-Velasquez S.L."/>
            <person name="Kruys A."/>
            <person name="Hutchinson M.I."/>
            <person name="Powell A.J."/>
            <person name="Barry K."/>
            <person name="Miller A.N."/>
            <person name="Grigoriev I.V."/>
            <person name="Debuchy R."/>
            <person name="Gladieux P."/>
            <person name="Hiltunen Thoren M."/>
            <person name="Johannesson H."/>
        </authorList>
    </citation>
    <scope>NUCLEOTIDE SEQUENCE</scope>
    <source>
        <strain evidence="4">CBS 232.78</strain>
    </source>
</reference>
<evidence type="ECO:0000256" key="2">
    <source>
        <dbReference type="SAM" id="MobiDB-lite"/>
    </source>
</evidence>
<feature type="compositionally biased region" description="Basic residues" evidence="2">
    <location>
        <begin position="21"/>
        <end position="39"/>
    </location>
</feature>
<dbReference type="EMBL" id="JAULSW010000006">
    <property type="protein sequence ID" value="KAK3378589.1"/>
    <property type="molecule type" value="Genomic_DNA"/>
</dbReference>
<dbReference type="PANTHER" id="PTHR31836:SF28">
    <property type="entry name" value="SRCR DOMAIN-CONTAINING PROTEIN-RELATED"/>
    <property type="match status" value="1"/>
</dbReference>
<feature type="signal peptide" evidence="3">
    <location>
        <begin position="1"/>
        <end position="17"/>
    </location>
</feature>
<feature type="chain" id="PRO_5042192464" evidence="3">
    <location>
        <begin position="18"/>
        <end position="288"/>
    </location>
</feature>
<dbReference type="InterPro" id="IPR036908">
    <property type="entry name" value="RlpA-like_sf"/>
</dbReference>
<keyword evidence="5" id="KW-1185">Reference proteome</keyword>
<evidence type="ECO:0000313" key="5">
    <source>
        <dbReference type="Proteomes" id="UP001285441"/>
    </source>
</evidence>
<reference evidence="4" key="2">
    <citation type="submission" date="2023-06" db="EMBL/GenBank/DDBJ databases">
        <authorList>
            <consortium name="Lawrence Berkeley National Laboratory"/>
            <person name="Haridas S."/>
            <person name="Hensen N."/>
            <person name="Bonometti L."/>
            <person name="Westerberg I."/>
            <person name="Brannstrom I.O."/>
            <person name="Guillou S."/>
            <person name="Cros-Aarteil S."/>
            <person name="Calhoun S."/>
            <person name="Kuo A."/>
            <person name="Mondo S."/>
            <person name="Pangilinan J."/>
            <person name="Riley R."/>
            <person name="LaButti K."/>
            <person name="Andreopoulos B."/>
            <person name="Lipzen A."/>
            <person name="Chen C."/>
            <person name="Yanf M."/>
            <person name="Daum C."/>
            <person name="Ng V."/>
            <person name="Clum A."/>
            <person name="Steindorff A."/>
            <person name="Ohm R."/>
            <person name="Martin F."/>
            <person name="Silar P."/>
            <person name="Natvig D."/>
            <person name="Lalanne C."/>
            <person name="Gautier V."/>
            <person name="Ament-velasquez S.L."/>
            <person name="Kruys A."/>
            <person name="Hutchinson M.I."/>
            <person name="Powell A.J."/>
            <person name="Barry K."/>
            <person name="Miller A.N."/>
            <person name="Grigoriev I.V."/>
            <person name="Debuchy R."/>
            <person name="Gladieux P."/>
            <person name="Thoren M.H."/>
            <person name="Johannesson H."/>
        </authorList>
    </citation>
    <scope>NUCLEOTIDE SEQUENCE</scope>
    <source>
        <strain evidence="4">CBS 232.78</strain>
    </source>
</reference>
<dbReference type="InterPro" id="IPR051477">
    <property type="entry name" value="Expansin_CellWall"/>
</dbReference>
<dbReference type="CDD" id="cd22191">
    <property type="entry name" value="DPBB_RlpA_EXP_N-like"/>
    <property type="match status" value="1"/>
</dbReference>
<gene>
    <name evidence="4" type="ORF">B0H63DRAFT_251926</name>
</gene>
<keyword evidence="1 3" id="KW-0732">Signal</keyword>
<organism evidence="4 5">
    <name type="scientific">Podospora didyma</name>
    <dbReference type="NCBI Taxonomy" id="330526"/>
    <lineage>
        <taxon>Eukaryota</taxon>
        <taxon>Fungi</taxon>
        <taxon>Dikarya</taxon>
        <taxon>Ascomycota</taxon>
        <taxon>Pezizomycotina</taxon>
        <taxon>Sordariomycetes</taxon>
        <taxon>Sordariomycetidae</taxon>
        <taxon>Sordariales</taxon>
        <taxon>Podosporaceae</taxon>
        <taxon>Podospora</taxon>
    </lineage>
</organism>
<protein>
    <submittedName>
        <fullName evidence="4">RlpA-like double-psi beta-barrel-protein domain-containing protein-containing protein</fullName>
    </submittedName>
</protein>
<dbReference type="Gene3D" id="2.40.40.10">
    <property type="entry name" value="RlpA-like domain"/>
    <property type="match status" value="1"/>
</dbReference>
<evidence type="ECO:0000313" key="4">
    <source>
        <dbReference type="EMBL" id="KAK3378589.1"/>
    </source>
</evidence>
<name>A0AAE0KLC2_9PEZI</name>
<proteinExistence type="predicted"/>
<sequence>MKSAALTLGLLATVVPAQPHGHGHRRQAQHAHQHAHQNKRAVVTDWVTETIYETVTKLIDDTTTEWIIPPKTSAAVSSSSASQIVQVHPGQFFEGAPSVAAPSSSPKAAVVPVVAQTPTPLPPVETPAAVNTPTPPPAVVVPPAPSITTSTSTIYLSVAAAAAPTKAAGGNSPAVANSTPNTSSSSYNGDLTYYALGMGACGFDDSGKDHSEYIVALSHLVMGPVSNGNPYCNKKVSISYNGKTVTATCRDKCMGCAAENIDGSEKLFLDLFGSLDVGRKKVDWRFID</sequence>
<dbReference type="Proteomes" id="UP001285441">
    <property type="component" value="Unassembled WGS sequence"/>
</dbReference>
<dbReference type="SUPFAM" id="SSF50685">
    <property type="entry name" value="Barwin-like endoglucanases"/>
    <property type="match status" value="1"/>
</dbReference>
<comment type="caution">
    <text evidence="4">The sequence shown here is derived from an EMBL/GenBank/DDBJ whole genome shotgun (WGS) entry which is preliminary data.</text>
</comment>
<evidence type="ECO:0000256" key="3">
    <source>
        <dbReference type="SAM" id="SignalP"/>
    </source>
</evidence>